<reference evidence="1" key="1">
    <citation type="submission" date="2017-05" db="UniProtKB">
        <authorList>
            <consortium name="EnsemblMetazoa"/>
        </authorList>
    </citation>
    <scope>IDENTIFICATION</scope>
</reference>
<evidence type="ECO:0000313" key="1">
    <source>
        <dbReference type="EnsemblMetazoa" id="Aqu2.1.14219_001"/>
    </source>
</evidence>
<sequence length="56" mass="6276">SLNRVEKSQLLDLLNRHLHHYSSVIDTQDTSLNNFAQSVEAVISSGVGAYSMWSQK</sequence>
<protein>
    <submittedName>
        <fullName evidence="1">Uncharacterized protein</fullName>
    </submittedName>
</protein>
<proteinExistence type="predicted"/>
<dbReference type="AlphaFoldDB" id="A0A1X7TIA8"/>
<dbReference type="EnsemblMetazoa" id="Aqu2.1.14219_001">
    <property type="protein sequence ID" value="Aqu2.1.14219_001"/>
    <property type="gene ID" value="Aqu2.1.14219"/>
</dbReference>
<name>A0A1X7TIA8_AMPQE</name>
<organism evidence="1">
    <name type="scientific">Amphimedon queenslandica</name>
    <name type="common">Sponge</name>
    <dbReference type="NCBI Taxonomy" id="400682"/>
    <lineage>
        <taxon>Eukaryota</taxon>
        <taxon>Metazoa</taxon>
        <taxon>Porifera</taxon>
        <taxon>Demospongiae</taxon>
        <taxon>Heteroscleromorpha</taxon>
        <taxon>Haplosclerida</taxon>
        <taxon>Niphatidae</taxon>
        <taxon>Amphimedon</taxon>
    </lineage>
</organism>
<dbReference type="InParanoid" id="A0A1X7TIA8"/>
<accession>A0A1X7TIA8</accession>